<sequence length="415" mass="46806">MPAGKKPGAAQTDELKIRSELVAKNLARVVSDPFANQDDLALSEIIAQTKQDYSEVADLYLINLKGTVAASSNETAVGDELIIPSGIKKLAGESVLVQTAGNPKSPDKVYWAAAPVLLGRERIGSVYLQLKGKAKTAGAVKTPQSIYILAGQAAALVMMFLLMIFGPKSKAAEVSTEAFDKLEQKKKDIEKDLENKRKELKRVEAEAADHNRWLEMFRSEENDLAGQVKKLREERGQMDSHLDEGRKQLIEFETLLREKQTKLEEVSNHLSDRIQEGIELDKRLERVQHQEAELNQRMVELKKGEENLAQWLKQSKTEVQNLVQFIAEKRVEESELEQTIEERQRLNAELEERGQQLQSQIAELANVCEQWSAEHERLSNEVSEKQQNLTAIMQLLEGSRTRLEKLQKQGSEVSS</sequence>
<evidence type="ECO:0000313" key="5">
    <source>
        <dbReference type="Proteomes" id="UP000177230"/>
    </source>
</evidence>
<dbReference type="SUPFAM" id="SSF103190">
    <property type="entry name" value="Sensory domain-like"/>
    <property type="match status" value="1"/>
</dbReference>
<evidence type="ECO:0000256" key="1">
    <source>
        <dbReference type="ARBA" id="ARBA00023054"/>
    </source>
</evidence>
<proteinExistence type="predicted"/>
<evidence type="ECO:0008006" key="6">
    <source>
        <dbReference type="Google" id="ProtNLM"/>
    </source>
</evidence>
<protein>
    <recommendedName>
        <fullName evidence="6">Single cache domain-containing protein</fullName>
    </recommendedName>
</protein>
<reference evidence="4 5" key="1">
    <citation type="journal article" date="2016" name="Nat. Commun.">
        <title>Thousands of microbial genomes shed light on interconnected biogeochemical processes in an aquifer system.</title>
        <authorList>
            <person name="Anantharaman K."/>
            <person name="Brown C.T."/>
            <person name="Hug L.A."/>
            <person name="Sharon I."/>
            <person name="Castelle C.J."/>
            <person name="Probst A.J."/>
            <person name="Thomas B.C."/>
            <person name="Singh A."/>
            <person name="Wilkins M.J."/>
            <person name="Karaoz U."/>
            <person name="Brodie E.L."/>
            <person name="Williams K.H."/>
            <person name="Hubbard S.S."/>
            <person name="Banfield J.F."/>
        </authorList>
    </citation>
    <scope>NUCLEOTIDE SEQUENCE [LARGE SCALE GENOMIC DNA]</scope>
</reference>
<dbReference type="GO" id="GO:0005856">
    <property type="term" value="C:cytoskeleton"/>
    <property type="evidence" value="ECO:0007669"/>
    <property type="project" value="TreeGrafter"/>
</dbReference>
<dbReference type="InterPro" id="IPR029151">
    <property type="entry name" value="Sensor-like_sf"/>
</dbReference>
<dbReference type="Proteomes" id="UP000177230">
    <property type="component" value="Unassembled WGS sequence"/>
</dbReference>
<accession>A0A1F5RI40</accession>
<feature type="coiled-coil region" evidence="2">
    <location>
        <begin position="172"/>
        <end position="234"/>
    </location>
</feature>
<feature type="transmembrane region" description="Helical" evidence="3">
    <location>
        <begin position="146"/>
        <end position="165"/>
    </location>
</feature>
<evidence type="ECO:0000256" key="2">
    <source>
        <dbReference type="SAM" id="Coils"/>
    </source>
</evidence>
<dbReference type="PANTHER" id="PTHR32083:SF0">
    <property type="entry name" value="CILIA AND FLAGELLA-ASSOCIATED PROTEIN 58"/>
    <property type="match status" value="1"/>
</dbReference>
<feature type="coiled-coil region" evidence="2">
    <location>
        <begin position="329"/>
        <end position="409"/>
    </location>
</feature>
<gene>
    <name evidence="4" type="ORF">A2024_05995</name>
</gene>
<dbReference type="PANTHER" id="PTHR32083">
    <property type="entry name" value="CILIA AND FLAGELLA-ASSOCIATED PROTEIN 58-RELATED"/>
    <property type="match status" value="1"/>
</dbReference>
<organism evidence="4 5">
    <name type="scientific">Candidatus Edwardsbacteria bacterium GWF2_54_11</name>
    <dbReference type="NCBI Taxonomy" id="1817851"/>
    <lineage>
        <taxon>Bacteria</taxon>
        <taxon>Candidatus Edwardsiibacteriota</taxon>
    </lineage>
</organism>
<keyword evidence="1 2" id="KW-0175">Coiled coil</keyword>
<comment type="caution">
    <text evidence="4">The sequence shown here is derived from an EMBL/GenBank/DDBJ whole genome shotgun (WGS) entry which is preliminary data.</text>
</comment>
<dbReference type="AlphaFoldDB" id="A0A1F5RI40"/>
<keyword evidence="3" id="KW-0812">Transmembrane</keyword>
<evidence type="ECO:0000313" key="4">
    <source>
        <dbReference type="EMBL" id="OGF14080.1"/>
    </source>
</evidence>
<evidence type="ECO:0000256" key="3">
    <source>
        <dbReference type="SAM" id="Phobius"/>
    </source>
</evidence>
<keyword evidence="3" id="KW-0472">Membrane</keyword>
<keyword evidence="3" id="KW-1133">Transmembrane helix</keyword>
<dbReference type="EMBL" id="MFFM01000009">
    <property type="protein sequence ID" value="OGF14080.1"/>
    <property type="molecule type" value="Genomic_DNA"/>
</dbReference>
<name>A0A1F5RI40_9BACT</name>